<dbReference type="Proteomes" id="UP001183420">
    <property type="component" value="Unassembled WGS sequence"/>
</dbReference>
<dbReference type="SUPFAM" id="SSF103473">
    <property type="entry name" value="MFS general substrate transporter"/>
    <property type="match status" value="2"/>
</dbReference>
<feature type="transmembrane region" description="Helical" evidence="5">
    <location>
        <begin position="376"/>
        <end position="394"/>
    </location>
</feature>
<feature type="domain" description="Major facilitator superfamily (MFS) profile" evidence="6">
    <location>
        <begin position="25"/>
        <end position="475"/>
    </location>
</feature>
<gene>
    <name evidence="7" type="ORF">RNC47_11460</name>
</gene>
<dbReference type="InterPro" id="IPR036259">
    <property type="entry name" value="MFS_trans_sf"/>
</dbReference>
<name>A0ABU2LMY4_9ACTN</name>
<keyword evidence="2 5" id="KW-0812">Transmembrane</keyword>
<keyword evidence="3 5" id="KW-1133">Transmembrane helix</keyword>
<accession>A0ABU2LMY4</accession>
<dbReference type="Gene3D" id="1.20.1250.20">
    <property type="entry name" value="MFS general substrate transporter like domains"/>
    <property type="match status" value="2"/>
</dbReference>
<feature type="transmembrane region" description="Helical" evidence="5">
    <location>
        <begin position="116"/>
        <end position="136"/>
    </location>
</feature>
<feature type="transmembrane region" description="Helical" evidence="5">
    <location>
        <begin position="323"/>
        <end position="340"/>
    </location>
</feature>
<feature type="transmembrane region" description="Helical" evidence="5">
    <location>
        <begin position="242"/>
        <end position="259"/>
    </location>
</feature>
<reference evidence="8" key="1">
    <citation type="submission" date="2023-07" db="EMBL/GenBank/DDBJ databases">
        <title>30 novel species of actinomycetes from the DSMZ collection.</title>
        <authorList>
            <person name="Nouioui I."/>
        </authorList>
    </citation>
    <scope>NUCLEOTIDE SEQUENCE [LARGE SCALE GENOMIC DNA]</scope>
    <source>
        <strain evidence="8">DSM 44918</strain>
    </source>
</reference>
<dbReference type="InterPro" id="IPR020846">
    <property type="entry name" value="MFS_dom"/>
</dbReference>
<comment type="subcellular location">
    <subcellularLocation>
        <location evidence="1">Cell membrane</location>
        <topology evidence="1">Multi-pass membrane protein</topology>
    </subcellularLocation>
</comment>
<dbReference type="PANTHER" id="PTHR23501">
    <property type="entry name" value="MAJOR FACILITATOR SUPERFAMILY"/>
    <property type="match status" value="1"/>
</dbReference>
<feature type="transmembrane region" description="Helical" evidence="5">
    <location>
        <begin position="60"/>
        <end position="79"/>
    </location>
</feature>
<evidence type="ECO:0000256" key="5">
    <source>
        <dbReference type="SAM" id="Phobius"/>
    </source>
</evidence>
<dbReference type="Pfam" id="PF07690">
    <property type="entry name" value="MFS_1"/>
    <property type="match status" value="1"/>
</dbReference>
<feature type="transmembrane region" description="Helical" evidence="5">
    <location>
        <begin position="148"/>
        <end position="170"/>
    </location>
</feature>
<dbReference type="PROSITE" id="PS50850">
    <property type="entry name" value="MFS"/>
    <property type="match status" value="1"/>
</dbReference>
<feature type="transmembrane region" description="Helical" evidence="5">
    <location>
        <begin position="182"/>
        <end position="200"/>
    </location>
</feature>
<feature type="transmembrane region" description="Helical" evidence="5">
    <location>
        <begin position="415"/>
        <end position="434"/>
    </location>
</feature>
<proteinExistence type="predicted"/>
<evidence type="ECO:0000256" key="2">
    <source>
        <dbReference type="ARBA" id="ARBA00022692"/>
    </source>
</evidence>
<feature type="transmembrane region" description="Helical" evidence="5">
    <location>
        <begin position="26"/>
        <end position="48"/>
    </location>
</feature>
<evidence type="ECO:0000313" key="8">
    <source>
        <dbReference type="Proteomes" id="UP001183420"/>
    </source>
</evidence>
<evidence type="ECO:0000256" key="1">
    <source>
        <dbReference type="ARBA" id="ARBA00004651"/>
    </source>
</evidence>
<feature type="transmembrane region" description="Helical" evidence="5">
    <location>
        <begin position="279"/>
        <end position="303"/>
    </location>
</feature>
<feature type="transmembrane region" description="Helical" evidence="5">
    <location>
        <begin position="212"/>
        <end position="230"/>
    </location>
</feature>
<feature type="transmembrane region" description="Helical" evidence="5">
    <location>
        <begin position="352"/>
        <end position="370"/>
    </location>
</feature>
<comment type="caution">
    <text evidence="7">The sequence shown here is derived from an EMBL/GenBank/DDBJ whole genome shotgun (WGS) entry which is preliminary data.</text>
</comment>
<organism evidence="7 8">
    <name type="scientific">Streptomyces millisiae</name>
    <dbReference type="NCBI Taxonomy" id="3075542"/>
    <lineage>
        <taxon>Bacteria</taxon>
        <taxon>Bacillati</taxon>
        <taxon>Actinomycetota</taxon>
        <taxon>Actinomycetes</taxon>
        <taxon>Kitasatosporales</taxon>
        <taxon>Streptomycetaceae</taxon>
        <taxon>Streptomyces</taxon>
    </lineage>
</organism>
<evidence type="ECO:0000256" key="4">
    <source>
        <dbReference type="ARBA" id="ARBA00023136"/>
    </source>
</evidence>
<dbReference type="PANTHER" id="PTHR23501:SF197">
    <property type="entry name" value="COMD"/>
    <property type="match status" value="1"/>
</dbReference>
<evidence type="ECO:0000256" key="3">
    <source>
        <dbReference type="ARBA" id="ARBA00022989"/>
    </source>
</evidence>
<protein>
    <submittedName>
        <fullName evidence="7">MFS transporter</fullName>
    </submittedName>
</protein>
<feature type="transmembrane region" description="Helical" evidence="5">
    <location>
        <begin position="446"/>
        <end position="469"/>
    </location>
</feature>
<keyword evidence="4 5" id="KW-0472">Membrane</keyword>
<evidence type="ECO:0000313" key="7">
    <source>
        <dbReference type="EMBL" id="MDT0318955.1"/>
    </source>
</evidence>
<dbReference type="EMBL" id="JAVREM010000009">
    <property type="protein sequence ID" value="MDT0318955.1"/>
    <property type="molecule type" value="Genomic_DNA"/>
</dbReference>
<dbReference type="InterPro" id="IPR011701">
    <property type="entry name" value="MFS"/>
</dbReference>
<dbReference type="RefSeq" id="WP_311597945.1">
    <property type="nucleotide sequence ID" value="NZ_JAVREM010000009.1"/>
</dbReference>
<keyword evidence="8" id="KW-1185">Reference proteome</keyword>
<feature type="transmembrane region" description="Helical" evidence="5">
    <location>
        <begin position="91"/>
        <end position="110"/>
    </location>
</feature>
<evidence type="ECO:0000259" key="6">
    <source>
        <dbReference type="PROSITE" id="PS50850"/>
    </source>
</evidence>
<sequence>MTDTTITAASPDRVDRATTTRPGLTMLALAVCGLVVSLQQTLVLPLLPRLAQTFDATVTSVAWVFTATLLAGAVATPLLSRFGDMYGKKRMITLTMALLVAGSVVCALSDSLAVMIAGRALQGAAAAVIPLAIGMIRDTFPRERVTTAIGVVSATMGVGGAAGMLVTGVIADNTDTHHPVFWISAAMGAVGLGFVVVCTAESASRTGGRPDLPGALLLAGFLVSLLLGISQGNAWGWTDGRILGLFAAAVVLCVVWVLVQLRVAEPLVRLRLLVGPKSLSANLASLLLGFAMFAAFQLVSNFIQTPEEAVGYGLSGSVLDVGLYMLPSTFTMLFFSALAGRFEAKLGAARTLAIGSAFAALAYLWLALRHGSVGDFLVFSGIQGVGFGIAYAALGTLAVQHVPMESSGIASGVNSLVRTAGGSLASAATAAILVGDVIPGTEVPSVDAYVTCFVIASIAAAATAVIAAVHGVRHRATA</sequence>